<dbReference type="GeneID" id="31357943"/>
<evidence type="ECO:0000313" key="3">
    <source>
        <dbReference type="Proteomes" id="UP000001396"/>
    </source>
</evidence>
<name>D3AZN5_HETP5</name>
<dbReference type="SUPFAM" id="SSF53474">
    <property type="entry name" value="alpha/beta-Hydrolases"/>
    <property type="match status" value="1"/>
</dbReference>
<dbReference type="InterPro" id="IPR044294">
    <property type="entry name" value="Lipase-like"/>
</dbReference>
<dbReference type="PANTHER" id="PTHR12482:SF62">
    <property type="entry name" value="LIPASE ROG1-RELATED"/>
    <property type="match status" value="1"/>
</dbReference>
<dbReference type="EMBL" id="ADBJ01000008">
    <property type="protein sequence ID" value="EFA85414.1"/>
    <property type="molecule type" value="Genomic_DNA"/>
</dbReference>
<dbReference type="InterPro" id="IPR029058">
    <property type="entry name" value="AB_hydrolase_fold"/>
</dbReference>
<dbReference type="Proteomes" id="UP000001396">
    <property type="component" value="Unassembled WGS sequence"/>
</dbReference>
<dbReference type="AlphaFoldDB" id="D3AZN5"/>
<keyword evidence="3" id="KW-1185">Reference proteome</keyword>
<protein>
    <submittedName>
        <fullName evidence="2">Esterase/lipase/thioesterase domain-containing protein</fullName>
    </submittedName>
</protein>
<dbReference type="PANTHER" id="PTHR12482">
    <property type="entry name" value="LIPASE ROG1-RELATED-RELATED"/>
    <property type="match status" value="1"/>
</dbReference>
<evidence type="ECO:0000313" key="2">
    <source>
        <dbReference type="EMBL" id="EFA85414.1"/>
    </source>
</evidence>
<dbReference type="RefSeq" id="XP_020437523.1">
    <property type="nucleotide sequence ID" value="XM_020573406.1"/>
</dbReference>
<proteinExistence type="predicted"/>
<feature type="domain" description="DUF676" evidence="1">
    <location>
        <begin position="3"/>
        <end position="132"/>
    </location>
</feature>
<dbReference type="OMA" id="CGERMAH"/>
<organism evidence="2 3">
    <name type="scientific">Heterostelium pallidum (strain ATCC 26659 / Pp 5 / PN500)</name>
    <name type="common">Cellular slime mold</name>
    <name type="synonym">Polysphondylium pallidum</name>
    <dbReference type="NCBI Taxonomy" id="670386"/>
    <lineage>
        <taxon>Eukaryota</taxon>
        <taxon>Amoebozoa</taxon>
        <taxon>Evosea</taxon>
        <taxon>Eumycetozoa</taxon>
        <taxon>Dictyostelia</taxon>
        <taxon>Acytosteliales</taxon>
        <taxon>Acytosteliaceae</taxon>
        <taxon>Heterostelium</taxon>
    </lineage>
</organism>
<dbReference type="InterPro" id="IPR007751">
    <property type="entry name" value="DUF676_lipase-like"/>
</dbReference>
<dbReference type="InParanoid" id="D3AZN5"/>
<gene>
    <name evidence="2" type="ORF">PPL_02418</name>
</gene>
<accession>D3AZN5</accession>
<sequence length="136" mass="15144">MTEKHMIFFQHGLHGTFADYDVMIKNFKERYPDLLLVSGSANGGVKTREGIDKCGERMAHEVTEVSKLLKPTKISIVGHSLGGPISRYAIGILYEQGYFNNVSPIQYISLSSPHCGSRRPQKGAFNVTVSFFTDKC</sequence>
<dbReference type="Gene3D" id="3.40.50.1820">
    <property type="entry name" value="alpha/beta hydrolase"/>
    <property type="match status" value="1"/>
</dbReference>
<comment type="caution">
    <text evidence="2">The sequence shown here is derived from an EMBL/GenBank/DDBJ whole genome shotgun (WGS) entry which is preliminary data.</text>
</comment>
<evidence type="ECO:0000259" key="1">
    <source>
        <dbReference type="Pfam" id="PF05057"/>
    </source>
</evidence>
<reference evidence="2 3" key="1">
    <citation type="journal article" date="2011" name="Genome Res.">
        <title>Phylogeny-wide analysis of social amoeba genomes highlights ancient origins for complex intercellular communication.</title>
        <authorList>
            <person name="Heidel A.J."/>
            <person name="Lawal H.M."/>
            <person name="Felder M."/>
            <person name="Schilde C."/>
            <person name="Helps N.R."/>
            <person name="Tunggal B."/>
            <person name="Rivero F."/>
            <person name="John U."/>
            <person name="Schleicher M."/>
            <person name="Eichinger L."/>
            <person name="Platzer M."/>
            <person name="Noegel A.A."/>
            <person name="Schaap P."/>
            <person name="Gloeckner G."/>
        </authorList>
    </citation>
    <scope>NUCLEOTIDE SEQUENCE [LARGE SCALE GENOMIC DNA]</scope>
    <source>
        <strain evidence="3">ATCC 26659 / Pp 5 / PN500</strain>
    </source>
</reference>
<dbReference type="Pfam" id="PF05057">
    <property type="entry name" value="DUF676"/>
    <property type="match status" value="1"/>
</dbReference>